<gene>
    <name evidence="1" type="ORF">PR048_011420</name>
</gene>
<protein>
    <submittedName>
        <fullName evidence="1">Uncharacterized protein</fullName>
    </submittedName>
</protein>
<name>A0ABQ9HLI0_9NEOP</name>
<evidence type="ECO:0000313" key="2">
    <source>
        <dbReference type="Proteomes" id="UP001159363"/>
    </source>
</evidence>
<organism evidence="1 2">
    <name type="scientific">Dryococelus australis</name>
    <dbReference type="NCBI Taxonomy" id="614101"/>
    <lineage>
        <taxon>Eukaryota</taxon>
        <taxon>Metazoa</taxon>
        <taxon>Ecdysozoa</taxon>
        <taxon>Arthropoda</taxon>
        <taxon>Hexapoda</taxon>
        <taxon>Insecta</taxon>
        <taxon>Pterygota</taxon>
        <taxon>Neoptera</taxon>
        <taxon>Polyneoptera</taxon>
        <taxon>Phasmatodea</taxon>
        <taxon>Verophasmatodea</taxon>
        <taxon>Anareolatae</taxon>
        <taxon>Phasmatidae</taxon>
        <taxon>Eurycanthinae</taxon>
        <taxon>Dryococelus</taxon>
    </lineage>
</organism>
<accession>A0ABQ9HLI0</accession>
<comment type="caution">
    <text evidence="1">The sequence shown here is derived from an EMBL/GenBank/DDBJ whole genome shotgun (WGS) entry which is preliminary data.</text>
</comment>
<keyword evidence="2" id="KW-1185">Reference proteome</keyword>
<dbReference type="Proteomes" id="UP001159363">
    <property type="component" value="Chromosome X"/>
</dbReference>
<dbReference type="EMBL" id="JARBHB010000004">
    <property type="protein sequence ID" value="KAJ8885224.1"/>
    <property type="molecule type" value="Genomic_DNA"/>
</dbReference>
<sequence>MAMDAWLKKNKNPEGTVKHMTIYDIPWILKIAFPSSTTPRNIQQGFEKCGIFPCYREIFQDADFAPSFVMERPVPDLAPSCSHNKPTESLETPTQ</sequence>
<proteinExistence type="predicted"/>
<evidence type="ECO:0000313" key="1">
    <source>
        <dbReference type="EMBL" id="KAJ8885224.1"/>
    </source>
</evidence>
<reference evidence="1 2" key="1">
    <citation type="submission" date="2023-02" db="EMBL/GenBank/DDBJ databases">
        <title>LHISI_Scaffold_Assembly.</title>
        <authorList>
            <person name="Stuart O.P."/>
            <person name="Cleave R."/>
            <person name="Magrath M.J.L."/>
            <person name="Mikheyev A.S."/>
        </authorList>
    </citation>
    <scope>NUCLEOTIDE SEQUENCE [LARGE SCALE GENOMIC DNA]</scope>
    <source>
        <strain evidence="1">Daus_M_001</strain>
        <tissue evidence="1">Leg muscle</tissue>
    </source>
</reference>